<dbReference type="Proteomes" id="UP000770015">
    <property type="component" value="Unassembled WGS sequence"/>
</dbReference>
<evidence type="ECO:0000256" key="1">
    <source>
        <dbReference type="SAM" id="Phobius"/>
    </source>
</evidence>
<feature type="transmembrane region" description="Helical" evidence="1">
    <location>
        <begin position="7"/>
        <end position="25"/>
    </location>
</feature>
<gene>
    <name evidence="2" type="ORF">F5X68DRAFT_278330</name>
</gene>
<protein>
    <submittedName>
        <fullName evidence="2">Uncharacterized protein</fullName>
    </submittedName>
</protein>
<dbReference type="OrthoDB" id="4664297at2759"/>
<dbReference type="Gene3D" id="2.60.40.2970">
    <property type="match status" value="1"/>
</dbReference>
<accession>A0A9P8V5M5</accession>
<keyword evidence="1" id="KW-1133">Transmembrane helix</keyword>
<dbReference type="EMBL" id="JAGSXJ010000025">
    <property type="protein sequence ID" value="KAH6675244.1"/>
    <property type="molecule type" value="Genomic_DNA"/>
</dbReference>
<reference evidence="2" key="1">
    <citation type="journal article" date="2021" name="Nat. Commun.">
        <title>Genetic determinants of endophytism in the Arabidopsis root mycobiome.</title>
        <authorList>
            <person name="Mesny F."/>
            <person name="Miyauchi S."/>
            <person name="Thiergart T."/>
            <person name="Pickel B."/>
            <person name="Atanasova L."/>
            <person name="Karlsson M."/>
            <person name="Huettel B."/>
            <person name="Barry K.W."/>
            <person name="Haridas S."/>
            <person name="Chen C."/>
            <person name="Bauer D."/>
            <person name="Andreopoulos W."/>
            <person name="Pangilinan J."/>
            <person name="LaButti K."/>
            <person name="Riley R."/>
            <person name="Lipzen A."/>
            <person name="Clum A."/>
            <person name="Drula E."/>
            <person name="Henrissat B."/>
            <person name="Kohler A."/>
            <person name="Grigoriev I.V."/>
            <person name="Martin F.M."/>
            <person name="Hacquard S."/>
        </authorList>
    </citation>
    <scope>NUCLEOTIDE SEQUENCE</scope>
    <source>
        <strain evidence="2">MPI-SDFR-AT-0117</strain>
    </source>
</reference>
<proteinExistence type="predicted"/>
<evidence type="ECO:0000313" key="3">
    <source>
        <dbReference type="Proteomes" id="UP000770015"/>
    </source>
</evidence>
<keyword evidence="1" id="KW-0812">Transmembrane</keyword>
<name>A0A9P8V5M5_9PEZI</name>
<sequence>MAPATSSYRFPIILFAFVVGVGLWICNPFNTSLNYPSAAMSDGQKHQNALAQVAISLKQTATSPPAISVTVTNNYDTVMTLLNWNSPLDPAAVALGVFSFTPEGASAPLDIPTIAFRRVMPPPPETLITLQPGESTTKEFTFEDPAVPVSELGKKAKLQCSGDWASAWPGYTAAELTPETLDKLQYGDQAKSGPFSSEAIELVIG</sequence>
<keyword evidence="3" id="KW-1185">Reference proteome</keyword>
<organism evidence="2 3">
    <name type="scientific">Plectosphaerella plurivora</name>
    <dbReference type="NCBI Taxonomy" id="936078"/>
    <lineage>
        <taxon>Eukaryota</taxon>
        <taxon>Fungi</taxon>
        <taxon>Dikarya</taxon>
        <taxon>Ascomycota</taxon>
        <taxon>Pezizomycotina</taxon>
        <taxon>Sordariomycetes</taxon>
        <taxon>Hypocreomycetidae</taxon>
        <taxon>Glomerellales</taxon>
        <taxon>Plectosphaerellaceae</taxon>
        <taxon>Plectosphaerella</taxon>
    </lineage>
</organism>
<comment type="caution">
    <text evidence="2">The sequence shown here is derived from an EMBL/GenBank/DDBJ whole genome shotgun (WGS) entry which is preliminary data.</text>
</comment>
<evidence type="ECO:0000313" key="2">
    <source>
        <dbReference type="EMBL" id="KAH6675244.1"/>
    </source>
</evidence>
<keyword evidence="1" id="KW-0472">Membrane</keyword>
<dbReference type="AlphaFoldDB" id="A0A9P8V5M5"/>